<dbReference type="InterPro" id="IPR027417">
    <property type="entry name" value="P-loop_NTPase"/>
</dbReference>
<feature type="domain" description="AAA" evidence="1">
    <location>
        <begin position="57"/>
        <end position="183"/>
    </location>
</feature>
<evidence type="ECO:0000313" key="3">
    <source>
        <dbReference type="EMBL" id="CCQ36735.1"/>
    </source>
</evidence>
<accession>M1XR86</accession>
<dbReference type="InterPro" id="IPR041682">
    <property type="entry name" value="AAA_14"/>
</dbReference>
<dbReference type="STRING" id="268739.Nmlp_2576"/>
<reference evidence="3 4" key="1">
    <citation type="journal article" date="2013" name="Genome Announc.">
        <title>Genome of the haloarchaeon Natronomonas moolapensis, a neutrophilic member of a previously haloalkaliphilic genus.</title>
        <authorList>
            <person name="Dyall-Smith M.L."/>
            <person name="Pfeiffer F."/>
            <person name="Oberwinkler T."/>
            <person name="Klee K."/>
            <person name="Rampp M."/>
            <person name="Palm P."/>
            <person name="Gross K."/>
            <person name="Schuster S.C."/>
            <person name="Oesterhelt D."/>
        </authorList>
    </citation>
    <scope>NUCLEOTIDE SEQUENCE [LARGE SCALE GENOMIC DNA]</scope>
    <source>
        <strain evidence="4">DSM 18674 / JCM 14361 / 8.8.11</strain>
    </source>
</reference>
<dbReference type="SUPFAM" id="SSF52540">
    <property type="entry name" value="P-loop containing nucleoside triphosphate hydrolases"/>
    <property type="match status" value="1"/>
</dbReference>
<dbReference type="HOGENOM" id="CLU_524415_0_0_2"/>
<dbReference type="RefSeq" id="WP_015409515.1">
    <property type="nucleotide sequence ID" value="NC_020388.1"/>
</dbReference>
<dbReference type="Pfam" id="PF13635">
    <property type="entry name" value="DUF4143"/>
    <property type="match status" value="1"/>
</dbReference>
<gene>
    <name evidence="3" type="ordered locus">Nmlp_2576</name>
</gene>
<dbReference type="eggNOG" id="arCOG03167">
    <property type="taxonomic scope" value="Archaea"/>
</dbReference>
<dbReference type="PANTHER" id="PTHR33295:SF18">
    <property type="entry name" value="AAA+ ATPASE DOMAIN-CONTAINING PROTEIN"/>
    <property type="match status" value="1"/>
</dbReference>
<evidence type="ECO:0000313" key="4">
    <source>
        <dbReference type="Proteomes" id="UP000011867"/>
    </source>
</evidence>
<evidence type="ECO:0000259" key="1">
    <source>
        <dbReference type="Pfam" id="PF13173"/>
    </source>
</evidence>
<proteinExistence type="predicted"/>
<protein>
    <submittedName>
        <fullName evidence="3">AAA-type ATPase domain protein</fullName>
    </submittedName>
</protein>
<name>M1XR86_NATM8</name>
<dbReference type="Proteomes" id="UP000011867">
    <property type="component" value="Chromosome"/>
</dbReference>
<dbReference type="AlphaFoldDB" id="M1XR86"/>
<sequence>MSFDVGDDTLVRALREHNPWWDDGATALAPTLPARRRSDYYHLARPDSAGSQFEDQSVLGLTGRFGVGKTTLLRQFIYDRLTDGDAPERFCYIPFDADPLYQLQSDDQLHQAIRYYESRVLGRLDDPTPHFLLLDDVHRVDHPTKRSIEGWGTAVAETLKSVPGRHVVVTASAGGQIERELDRVGVAADEYDVQPILPEKFRDYLFTLYPSLEDTDRRVSPTPLRYGDSSLPAALDGGDPAALVETIREQHDRVSDVTRRIQSQVVHYLAMGGILSYAQDGAIEDASDLDDAAYDRLLGDVRHALYREVPAFESVKTIADLERVCALAARNQATESVRYQRLVELFDVDRRTIRDSYLSALAELYLLTATTEYDNARPRSVRLYLRDTGLVTAFTDGGPTSALRDRDVEANLARIAAFDHTMRFAYGVNAANGNDVEPTVEYWESRHGTVDFVFEVDGTPIPIALAYQPPVDDKRAALNAFLETYETPVGFLVTGDTVGDNTAIQQTGDGIIQLPYWLYLLLC</sequence>
<dbReference type="InterPro" id="IPR025420">
    <property type="entry name" value="DUF4143"/>
</dbReference>
<dbReference type="Pfam" id="PF13173">
    <property type="entry name" value="AAA_14"/>
    <property type="match status" value="1"/>
</dbReference>
<feature type="domain" description="DUF4143" evidence="2">
    <location>
        <begin position="307"/>
        <end position="463"/>
    </location>
</feature>
<organism evidence="3 4">
    <name type="scientific">Natronomonas moolapensis (strain DSM 18674 / CECT 7526 / JCM 14361 / 8.8.11)</name>
    <dbReference type="NCBI Taxonomy" id="268739"/>
    <lineage>
        <taxon>Archaea</taxon>
        <taxon>Methanobacteriati</taxon>
        <taxon>Methanobacteriota</taxon>
        <taxon>Stenosarchaea group</taxon>
        <taxon>Halobacteria</taxon>
        <taxon>Halobacteriales</taxon>
        <taxon>Natronomonadaceae</taxon>
        <taxon>Natronomonas</taxon>
    </lineage>
</organism>
<dbReference type="PANTHER" id="PTHR33295">
    <property type="entry name" value="ATPASE"/>
    <property type="match status" value="1"/>
</dbReference>
<dbReference type="GeneID" id="14651379"/>
<dbReference type="OrthoDB" id="371918at2157"/>
<keyword evidence="4" id="KW-1185">Reference proteome</keyword>
<dbReference type="KEGG" id="nmo:Nmlp_2576"/>
<evidence type="ECO:0000259" key="2">
    <source>
        <dbReference type="Pfam" id="PF13635"/>
    </source>
</evidence>
<dbReference type="EMBL" id="HF582854">
    <property type="protein sequence ID" value="CCQ36735.1"/>
    <property type="molecule type" value="Genomic_DNA"/>
</dbReference>